<evidence type="ECO:0000256" key="1">
    <source>
        <dbReference type="SAM" id="MobiDB-lite"/>
    </source>
</evidence>
<organism evidence="2 3">
    <name type="scientific">Aeromonas veronii</name>
    <dbReference type="NCBI Taxonomy" id="654"/>
    <lineage>
        <taxon>Bacteria</taxon>
        <taxon>Pseudomonadati</taxon>
        <taxon>Pseudomonadota</taxon>
        <taxon>Gammaproteobacteria</taxon>
        <taxon>Aeromonadales</taxon>
        <taxon>Aeromonadaceae</taxon>
        <taxon>Aeromonas</taxon>
    </lineage>
</organism>
<feature type="compositionally biased region" description="Basic residues" evidence="1">
    <location>
        <begin position="126"/>
        <end position="137"/>
    </location>
</feature>
<name>A0A653LAX4_AERVE</name>
<dbReference type="EMBL" id="CABWLC010000020">
    <property type="protein sequence ID" value="VXA88414.1"/>
    <property type="molecule type" value="Genomic_DNA"/>
</dbReference>
<sequence length="507" mass="54964">MHRLCRLAGDRHVRAHHLPAGGAGGPDAHRRRDRRQHRQPDHHHDSAGAGAAAHSGGQPLLPAATGARRRLYQRAGVGRHHGHCHLSALSGCGARRRDDPGHDAQPAGGRPDGGHHPHDHDPPRPRPGRGRQRDDHRHHRYRRLLYLPRAGNPVPAVNRALKTTREPLAPLLFQARLPTPAVSCLSLVSGDQQAIGVGEADDQRLFFGIRGKGGDIGDAVIHRPGQSGIPEVFDRRGGSGLLEVALAKPGHGQLAQPGRRTPLAHQRTTCRRELDRHRQLAAVVGGIHLAHHVAAEAIAVRGTPAGRGHRFGGQGRHRHMTAETGIDGGIVGKLGAGPGEIKNPALDLLALQIDDRLILEGDEVVVVGHRAERRAGAEPFAVADQLHRVDPVFVGFLVSLTQPLAVGLDLAHLMIHPDTPVLHGFTLRVDQRQTIQILDHARRRLVAVAAHQIRLVKTRLRQGQWHPFGDAVGSFFAVTGRQGRSAGDGQQRFVVHFHEFLFLAVAL</sequence>
<evidence type="ECO:0000313" key="3">
    <source>
        <dbReference type="Proteomes" id="UP000439123"/>
    </source>
</evidence>
<feature type="compositionally biased region" description="Low complexity" evidence="1">
    <location>
        <begin position="47"/>
        <end position="57"/>
    </location>
</feature>
<dbReference type="AlphaFoldDB" id="A0A653LAX4"/>
<feature type="compositionally biased region" description="Basic and acidic residues" evidence="1">
    <location>
        <begin position="112"/>
        <end position="124"/>
    </location>
</feature>
<evidence type="ECO:0000313" key="2">
    <source>
        <dbReference type="EMBL" id="VXA88414.1"/>
    </source>
</evidence>
<gene>
    <name evidence="2" type="ORF">AERO8C_70094</name>
</gene>
<accession>A0A653LAX4</accession>
<reference evidence="2 3" key="1">
    <citation type="submission" date="2019-10" db="EMBL/GenBank/DDBJ databases">
        <authorList>
            <person name="Karimi E."/>
        </authorList>
    </citation>
    <scope>NUCLEOTIDE SEQUENCE [LARGE SCALE GENOMIC DNA]</scope>
    <source>
        <strain evidence="2">Aeromonas sp. 8C</strain>
    </source>
</reference>
<feature type="region of interest" description="Disordered" evidence="1">
    <location>
        <begin position="15"/>
        <end position="62"/>
    </location>
</feature>
<feature type="region of interest" description="Disordered" evidence="1">
    <location>
        <begin position="94"/>
        <end position="137"/>
    </location>
</feature>
<dbReference type="Proteomes" id="UP000439123">
    <property type="component" value="Unassembled WGS sequence"/>
</dbReference>
<protein>
    <submittedName>
        <fullName evidence="2">Uncharacterized protein</fullName>
    </submittedName>
</protein>
<proteinExistence type="predicted"/>